<dbReference type="PANTHER" id="PTHR11067:SF9">
    <property type="entry name" value="INOSINE TRIPHOSPHATE PYROPHOSPHATASE"/>
    <property type="match status" value="1"/>
</dbReference>
<keyword evidence="13" id="KW-1185">Reference proteome</keyword>
<evidence type="ECO:0000256" key="6">
    <source>
        <dbReference type="ARBA" id="ARBA00022842"/>
    </source>
</evidence>
<dbReference type="SUPFAM" id="SSF52972">
    <property type="entry name" value="ITPase-like"/>
    <property type="match status" value="1"/>
</dbReference>
<dbReference type="InterPro" id="IPR020922">
    <property type="entry name" value="dITP/XTP_pyrophosphatase"/>
</dbReference>
<proteinExistence type="inferred from homology"/>
<name>A0A2G5NQM7_9STAP</name>
<feature type="binding site" evidence="10">
    <location>
        <begin position="149"/>
        <end position="152"/>
    </location>
    <ligand>
        <name>substrate</name>
    </ligand>
</feature>
<evidence type="ECO:0000256" key="2">
    <source>
        <dbReference type="ARBA" id="ARBA00011738"/>
    </source>
</evidence>
<evidence type="ECO:0000313" key="13">
    <source>
        <dbReference type="Proteomes" id="UP000229523"/>
    </source>
</evidence>
<organism evidence="12 13">
    <name type="scientific">Macrococcoides goetzii</name>
    <dbReference type="NCBI Taxonomy" id="1891097"/>
    <lineage>
        <taxon>Bacteria</taxon>
        <taxon>Bacillati</taxon>
        <taxon>Bacillota</taxon>
        <taxon>Bacilli</taxon>
        <taxon>Bacillales</taxon>
        <taxon>Staphylococcaceae</taxon>
        <taxon>Macrococcoides</taxon>
    </lineage>
</organism>
<dbReference type="EMBL" id="MJBI02000001">
    <property type="protein sequence ID" value="RAI82296.1"/>
    <property type="molecule type" value="Genomic_DNA"/>
</dbReference>
<dbReference type="GO" id="GO:0036222">
    <property type="term" value="F:XTP diphosphatase activity"/>
    <property type="evidence" value="ECO:0007669"/>
    <property type="project" value="UniProtKB-UniRule"/>
</dbReference>
<keyword evidence="6 10" id="KW-0460">Magnesium</keyword>
<evidence type="ECO:0000256" key="4">
    <source>
        <dbReference type="ARBA" id="ARBA00022741"/>
    </source>
</evidence>
<comment type="caution">
    <text evidence="12">The sequence shown here is derived from an EMBL/GenBank/DDBJ whole genome shotgun (WGS) entry which is preliminary data.</text>
</comment>
<dbReference type="Proteomes" id="UP000229523">
    <property type="component" value="Unassembled WGS sequence"/>
</dbReference>
<comment type="catalytic activity">
    <reaction evidence="8 10">
        <text>dITP + H2O = dIMP + diphosphate + H(+)</text>
        <dbReference type="Rhea" id="RHEA:28342"/>
        <dbReference type="ChEBI" id="CHEBI:15377"/>
        <dbReference type="ChEBI" id="CHEBI:15378"/>
        <dbReference type="ChEBI" id="CHEBI:33019"/>
        <dbReference type="ChEBI" id="CHEBI:61194"/>
        <dbReference type="ChEBI" id="CHEBI:61382"/>
        <dbReference type="EC" id="3.6.1.66"/>
    </reaction>
</comment>
<keyword evidence="7 10" id="KW-0546">Nucleotide metabolism</keyword>
<comment type="cofactor">
    <cofactor evidence="10">
        <name>Mg(2+)</name>
        <dbReference type="ChEBI" id="CHEBI:18420"/>
    </cofactor>
    <text evidence="10">Binds 1 Mg(2+) ion per subunit.</text>
</comment>
<dbReference type="FunFam" id="3.90.950.10:FF:000001">
    <property type="entry name" value="dITP/XTP pyrophosphatase"/>
    <property type="match status" value="1"/>
</dbReference>
<comment type="subunit">
    <text evidence="2 10">Homodimer.</text>
</comment>
<comment type="similarity">
    <text evidence="1 10 11">Belongs to the HAM1 NTPase family.</text>
</comment>
<feature type="binding site" evidence="10">
    <location>
        <position position="68"/>
    </location>
    <ligand>
        <name>Mg(2+)</name>
        <dbReference type="ChEBI" id="CHEBI:18420"/>
    </ligand>
</feature>
<dbReference type="Gene3D" id="3.90.950.10">
    <property type="match status" value="1"/>
</dbReference>
<evidence type="ECO:0000256" key="11">
    <source>
        <dbReference type="RuleBase" id="RU003781"/>
    </source>
</evidence>
<comment type="function">
    <text evidence="10">Pyrophosphatase that catalyzes the hydrolysis of nucleoside triphosphates to their monophosphate derivatives, with a high preference for the non-canonical purine nucleotides XTP (xanthosine triphosphate), dITP (deoxyinosine triphosphate) and ITP. Seems to function as a house-cleaning enzyme that removes non-canonical purine nucleotides from the nucleotide pool, thus preventing their incorporation into DNA/RNA and avoiding chromosomal lesions.</text>
</comment>
<comment type="catalytic activity">
    <reaction evidence="10">
        <text>ITP + H2O = IMP + diphosphate + H(+)</text>
        <dbReference type="Rhea" id="RHEA:29399"/>
        <dbReference type="ChEBI" id="CHEBI:15377"/>
        <dbReference type="ChEBI" id="CHEBI:15378"/>
        <dbReference type="ChEBI" id="CHEBI:33019"/>
        <dbReference type="ChEBI" id="CHEBI:58053"/>
        <dbReference type="ChEBI" id="CHEBI:61402"/>
        <dbReference type="EC" id="3.6.1.66"/>
    </reaction>
</comment>
<evidence type="ECO:0000256" key="10">
    <source>
        <dbReference type="HAMAP-Rule" id="MF_01405"/>
    </source>
</evidence>
<dbReference type="GO" id="GO:0035870">
    <property type="term" value="F:dITP diphosphatase activity"/>
    <property type="evidence" value="ECO:0007669"/>
    <property type="project" value="UniProtKB-UniRule"/>
</dbReference>
<evidence type="ECO:0000256" key="8">
    <source>
        <dbReference type="ARBA" id="ARBA00051875"/>
    </source>
</evidence>
<feature type="binding site" evidence="10">
    <location>
        <position position="39"/>
    </location>
    <ligand>
        <name>Mg(2+)</name>
        <dbReference type="ChEBI" id="CHEBI:18420"/>
    </ligand>
</feature>
<comment type="catalytic activity">
    <reaction evidence="9 10">
        <text>XTP + H2O = XMP + diphosphate + H(+)</text>
        <dbReference type="Rhea" id="RHEA:28610"/>
        <dbReference type="ChEBI" id="CHEBI:15377"/>
        <dbReference type="ChEBI" id="CHEBI:15378"/>
        <dbReference type="ChEBI" id="CHEBI:33019"/>
        <dbReference type="ChEBI" id="CHEBI:57464"/>
        <dbReference type="ChEBI" id="CHEBI:61314"/>
        <dbReference type="EC" id="3.6.1.66"/>
    </reaction>
</comment>
<reference evidence="12 13" key="1">
    <citation type="journal article" date="2018" name="Front. Microbiol.">
        <title>Description and Comparative Genomics of Macrococcus caseolyticus subsp. hominis subsp. nov., Macrococcus goetzii sp. nov., Macrococcus epidermidis sp. nov., and Macrococcus bohemicus sp. nov., Novel Macrococci From Human Clinical Material With Virulence Potential and Suspected Uptake of Foreign DNA by Natural Transformation.</title>
        <authorList>
            <person name="Maslanova I."/>
            <person name="Wertheimer Z."/>
            <person name="Sedlacek I."/>
            <person name="Svec P."/>
            <person name="Indrakova A."/>
            <person name="Kovarovic V."/>
            <person name="Schumann P."/>
            <person name="Sproer C."/>
            <person name="Kralova S."/>
            <person name="Sedo O."/>
            <person name="Kristofova L."/>
            <person name="Vrbovska V."/>
            <person name="Fuzik T."/>
            <person name="Petras P."/>
            <person name="Zdrahal Z."/>
            <person name="Ruzickova V."/>
            <person name="Doskar J."/>
            <person name="Pantucek R."/>
        </authorList>
    </citation>
    <scope>NUCLEOTIDE SEQUENCE [LARGE SCALE GENOMIC DNA]</scope>
    <source>
        <strain evidence="12 13">CCM 4927</strain>
    </source>
</reference>
<feature type="binding site" evidence="10">
    <location>
        <begin position="8"/>
        <end position="13"/>
    </location>
    <ligand>
        <name>substrate</name>
    </ligand>
</feature>
<dbReference type="NCBIfam" id="NF011397">
    <property type="entry name" value="PRK14822.1"/>
    <property type="match status" value="1"/>
</dbReference>
<dbReference type="GO" id="GO:0009146">
    <property type="term" value="P:purine nucleoside triphosphate catabolic process"/>
    <property type="evidence" value="ECO:0007669"/>
    <property type="project" value="UniProtKB-UniRule"/>
</dbReference>
<feature type="active site" description="Proton acceptor" evidence="10">
    <location>
        <position position="68"/>
    </location>
</feature>
<dbReference type="GO" id="GO:0005829">
    <property type="term" value="C:cytosol"/>
    <property type="evidence" value="ECO:0007669"/>
    <property type="project" value="TreeGrafter"/>
</dbReference>
<evidence type="ECO:0000256" key="9">
    <source>
        <dbReference type="ARBA" id="ARBA00052017"/>
    </source>
</evidence>
<dbReference type="GO" id="GO:0009117">
    <property type="term" value="P:nucleotide metabolic process"/>
    <property type="evidence" value="ECO:0007669"/>
    <property type="project" value="UniProtKB-KW"/>
</dbReference>
<dbReference type="InterPro" id="IPR002637">
    <property type="entry name" value="RdgB/HAM1"/>
</dbReference>
<dbReference type="AlphaFoldDB" id="A0A2G5NQM7"/>
<dbReference type="GO" id="GO:0046872">
    <property type="term" value="F:metal ion binding"/>
    <property type="evidence" value="ECO:0007669"/>
    <property type="project" value="UniProtKB-KW"/>
</dbReference>
<dbReference type="CDD" id="cd00515">
    <property type="entry name" value="HAM1"/>
    <property type="match status" value="1"/>
</dbReference>
<gene>
    <name evidence="12" type="ORF">BFS35_001020</name>
</gene>
<dbReference type="GO" id="GO:0017111">
    <property type="term" value="F:ribonucleoside triphosphate phosphatase activity"/>
    <property type="evidence" value="ECO:0007669"/>
    <property type="project" value="InterPro"/>
</dbReference>
<dbReference type="EC" id="3.6.1.66" evidence="10"/>
<feature type="binding site" evidence="10">
    <location>
        <begin position="177"/>
        <end position="178"/>
    </location>
    <ligand>
        <name>substrate</name>
    </ligand>
</feature>
<protein>
    <recommendedName>
        <fullName evidence="10">dITP/XTP pyrophosphatase</fullName>
        <ecNumber evidence="10">3.6.1.66</ecNumber>
    </recommendedName>
    <alternativeName>
        <fullName evidence="10">Non-canonical purine NTP pyrophosphatase</fullName>
    </alternativeName>
    <alternativeName>
        <fullName evidence="10">Non-standard purine NTP pyrophosphatase</fullName>
    </alternativeName>
    <alternativeName>
        <fullName evidence="10">Nucleoside-triphosphate diphosphatase</fullName>
    </alternativeName>
    <alternativeName>
        <fullName evidence="10">Nucleoside-triphosphate pyrophosphatase</fullName>
        <shortName evidence="10">NTPase</shortName>
    </alternativeName>
</protein>
<keyword evidence="5 10" id="KW-0378">Hydrolase</keyword>
<dbReference type="RefSeq" id="WP_099580032.1">
    <property type="nucleotide sequence ID" value="NZ_MJBI02000001.1"/>
</dbReference>
<dbReference type="NCBIfam" id="TIGR00042">
    <property type="entry name" value="RdgB/HAM1 family non-canonical purine NTP pyrophosphatase"/>
    <property type="match status" value="1"/>
</dbReference>
<dbReference type="Pfam" id="PF01725">
    <property type="entry name" value="Ham1p_like"/>
    <property type="match status" value="1"/>
</dbReference>
<evidence type="ECO:0000256" key="5">
    <source>
        <dbReference type="ARBA" id="ARBA00022801"/>
    </source>
</evidence>
<dbReference type="PANTHER" id="PTHR11067">
    <property type="entry name" value="INOSINE TRIPHOSPHATE PYROPHOSPHATASE/HAM1 PROTEIN"/>
    <property type="match status" value="1"/>
</dbReference>
<dbReference type="GO" id="GO:0036220">
    <property type="term" value="F:ITP diphosphatase activity"/>
    <property type="evidence" value="ECO:0007669"/>
    <property type="project" value="UniProtKB-UniRule"/>
</dbReference>
<keyword evidence="3 10" id="KW-0479">Metal-binding</keyword>
<evidence type="ECO:0000313" key="12">
    <source>
        <dbReference type="EMBL" id="RAI82296.1"/>
    </source>
</evidence>
<sequence length="195" mass="21540">MKDIVIATGNQGKINDFKHIFKDYNVVGIKSLIPDFDVEETGTTFEENAALKSEYGTKVLNKIVISDDSGLEVDALDNAPGVYSARYSGEDATDEKNLELVLKNMQDKDNRQARFVCVIAVSIPGKETRTFRGEVEGELLHEPKGENGFGYDPIFYVESKGKTTAEMTGEEKAQISHRGKAIQKMLDSGIIEEAL</sequence>
<feature type="binding site" evidence="10">
    <location>
        <position position="172"/>
    </location>
    <ligand>
        <name>substrate</name>
    </ligand>
</feature>
<dbReference type="InterPro" id="IPR029001">
    <property type="entry name" value="ITPase-like_fam"/>
</dbReference>
<feature type="binding site" evidence="10">
    <location>
        <position position="69"/>
    </location>
    <ligand>
        <name>substrate</name>
    </ligand>
</feature>
<accession>A0A2G5NQM7</accession>
<keyword evidence="4 10" id="KW-0547">Nucleotide-binding</keyword>
<evidence type="ECO:0000256" key="1">
    <source>
        <dbReference type="ARBA" id="ARBA00008023"/>
    </source>
</evidence>
<dbReference type="GO" id="GO:0000166">
    <property type="term" value="F:nucleotide binding"/>
    <property type="evidence" value="ECO:0007669"/>
    <property type="project" value="UniProtKB-KW"/>
</dbReference>
<evidence type="ECO:0000256" key="7">
    <source>
        <dbReference type="ARBA" id="ARBA00023080"/>
    </source>
</evidence>
<dbReference type="HAMAP" id="MF_01405">
    <property type="entry name" value="Non_canon_purine_NTPase"/>
    <property type="match status" value="1"/>
</dbReference>
<evidence type="ECO:0000256" key="3">
    <source>
        <dbReference type="ARBA" id="ARBA00022723"/>
    </source>
</evidence>